<accession>A0A8H6Z3U3</accession>
<dbReference type="AlphaFoldDB" id="A0A8H6Z3U3"/>
<organism evidence="1 2">
    <name type="scientific">Mycena venus</name>
    <dbReference type="NCBI Taxonomy" id="2733690"/>
    <lineage>
        <taxon>Eukaryota</taxon>
        <taxon>Fungi</taxon>
        <taxon>Dikarya</taxon>
        <taxon>Basidiomycota</taxon>
        <taxon>Agaricomycotina</taxon>
        <taxon>Agaricomycetes</taxon>
        <taxon>Agaricomycetidae</taxon>
        <taxon>Agaricales</taxon>
        <taxon>Marasmiineae</taxon>
        <taxon>Mycenaceae</taxon>
        <taxon>Mycena</taxon>
    </lineage>
</organism>
<evidence type="ECO:0000313" key="2">
    <source>
        <dbReference type="Proteomes" id="UP000620124"/>
    </source>
</evidence>
<protein>
    <submittedName>
        <fullName evidence="1">Uncharacterized protein</fullName>
    </submittedName>
</protein>
<evidence type="ECO:0000313" key="1">
    <source>
        <dbReference type="EMBL" id="KAF7368795.1"/>
    </source>
</evidence>
<dbReference type="Proteomes" id="UP000620124">
    <property type="component" value="Unassembled WGS sequence"/>
</dbReference>
<sequence length="175" mass="19606">MGTYSPRLLFSPCPGRSLDQLHSALGWIVEKQANCTAHSMGLGPYVVPQKIKLYFGSGQERAQRLEPLRNSIPPKLAKQCRNFVKFTLPTESGDTQCQVFKDIVDLVTSFPGLRVLFFRAERLDNATSIDAISALWGRSTGFPGEECFFLANFLYHDDLTTFVQCNISDHEEGRA</sequence>
<reference evidence="1" key="1">
    <citation type="submission" date="2020-05" db="EMBL/GenBank/DDBJ databases">
        <title>Mycena genomes resolve the evolution of fungal bioluminescence.</title>
        <authorList>
            <person name="Tsai I.J."/>
        </authorList>
    </citation>
    <scope>NUCLEOTIDE SEQUENCE</scope>
    <source>
        <strain evidence="1">CCC161011</strain>
    </source>
</reference>
<name>A0A8H6Z3U3_9AGAR</name>
<gene>
    <name evidence="1" type="ORF">MVEN_00204600</name>
</gene>
<comment type="caution">
    <text evidence="1">The sequence shown here is derived from an EMBL/GenBank/DDBJ whole genome shotgun (WGS) entry which is preliminary data.</text>
</comment>
<proteinExistence type="predicted"/>
<dbReference type="EMBL" id="JACAZI010000002">
    <property type="protein sequence ID" value="KAF7368795.1"/>
    <property type="molecule type" value="Genomic_DNA"/>
</dbReference>
<keyword evidence="2" id="KW-1185">Reference proteome</keyword>
<dbReference type="OrthoDB" id="3066495at2759"/>